<dbReference type="AlphaFoldDB" id="A0A226E0T3"/>
<feature type="chain" id="PRO_5012466154" evidence="1">
    <location>
        <begin position="22"/>
        <end position="204"/>
    </location>
</feature>
<keyword evidence="1" id="KW-0732">Signal</keyword>
<dbReference type="EMBL" id="LNIX01000008">
    <property type="protein sequence ID" value="OXA51079.1"/>
    <property type="molecule type" value="Genomic_DNA"/>
</dbReference>
<dbReference type="OrthoDB" id="10362980at2759"/>
<comment type="caution">
    <text evidence="2">The sequence shown here is derived from an EMBL/GenBank/DDBJ whole genome shotgun (WGS) entry which is preliminary data.</text>
</comment>
<dbReference type="OMA" id="WTVVYSC"/>
<proteinExistence type="predicted"/>
<evidence type="ECO:0000313" key="3">
    <source>
        <dbReference type="Proteomes" id="UP000198287"/>
    </source>
</evidence>
<feature type="signal peptide" evidence="1">
    <location>
        <begin position="1"/>
        <end position="21"/>
    </location>
</feature>
<organism evidence="2 3">
    <name type="scientific">Folsomia candida</name>
    <name type="common">Springtail</name>
    <dbReference type="NCBI Taxonomy" id="158441"/>
    <lineage>
        <taxon>Eukaryota</taxon>
        <taxon>Metazoa</taxon>
        <taxon>Ecdysozoa</taxon>
        <taxon>Arthropoda</taxon>
        <taxon>Hexapoda</taxon>
        <taxon>Collembola</taxon>
        <taxon>Entomobryomorpha</taxon>
        <taxon>Isotomoidea</taxon>
        <taxon>Isotomidae</taxon>
        <taxon>Proisotominae</taxon>
        <taxon>Folsomia</taxon>
    </lineage>
</organism>
<name>A0A226E0T3_FOLCA</name>
<sequence length="204" mass="22765">MLNTKGLTVLVLVAVLGGINAQNGSPCHASFFQFTPRHNLNISSYMGDWYIHEVAGSHIGNFPEPDWKCAKRHLHLPNETDILHLESTDTFVNITDGVTVAESKLVSVNNTRSPFSAMWRLNSGAEGEIDTQVIVLFADLDFAHWTVVYSCSILGPDAYRYEVVYAMTRARAIPPELRQYLKALMVGQGFRIGDHWPVDQANCD</sequence>
<dbReference type="InterPro" id="IPR012674">
    <property type="entry name" value="Calycin"/>
</dbReference>
<keyword evidence="3" id="KW-1185">Reference proteome</keyword>
<dbReference type="Proteomes" id="UP000198287">
    <property type="component" value="Unassembled WGS sequence"/>
</dbReference>
<dbReference type="Gene3D" id="2.40.128.20">
    <property type="match status" value="1"/>
</dbReference>
<protein>
    <submittedName>
        <fullName evidence="2">Apolipoprotein D</fullName>
    </submittedName>
</protein>
<evidence type="ECO:0000256" key="1">
    <source>
        <dbReference type="SAM" id="SignalP"/>
    </source>
</evidence>
<accession>A0A226E0T3</accession>
<reference evidence="2 3" key="1">
    <citation type="submission" date="2015-12" db="EMBL/GenBank/DDBJ databases">
        <title>The genome of Folsomia candida.</title>
        <authorList>
            <person name="Faddeeva A."/>
            <person name="Derks M.F."/>
            <person name="Anvar Y."/>
            <person name="Smit S."/>
            <person name="Van Straalen N."/>
            <person name="Roelofs D."/>
        </authorList>
    </citation>
    <scope>NUCLEOTIDE SEQUENCE [LARGE SCALE GENOMIC DNA]</scope>
    <source>
        <strain evidence="2 3">VU population</strain>
        <tissue evidence="2">Whole body</tissue>
    </source>
</reference>
<keyword evidence="2" id="KW-0449">Lipoprotein</keyword>
<gene>
    <name evidence="2" type="ORF">Fcan01_14421</name>
</gene>
<dbReference type="SUPFAM" id="SSF50814">
    <property type="entry name" value="Lipocalins"/>
    <property type="match status" value="1"/>
</dbReference>
<evidence type="ECO:0000313" key="2">
    <source>
        <dbReference type="EMBL" id="OXA51079.1"/>
    </source>
</evidence>